<evidence type="ECO:0000259" key="1">
    <source>
        <dbReference type="Pfam" id="PF04149"/>
    </source>
</evidence>
<sequence length="66" mass="7203">MTTPHAPEGWRKSRFSGGQTNCVEVGRISDGAAVRDSKNRAAGHLTTDRAQWSAFIGAVKDGRFER</sequence>
<dbReference type="AlphaFoldDB" id="A0A1H3QSR3"/>
<dbReference type="OrthoDB" id="4225390at2"/>
<evidence type="ECO:0000313" key="2">
    <source>
        <dbReference type="EMBL" id="SDZ16446.1"/>
    </source>
</evidence>
<dbReference type="RefSeq" id="WP_093274727.1">
    <property type="nucleotide sequence ID" value="NZ_FNOK01000049.1"/>
</dbReference>
<organism evidence="2 3">
    <name type="scientific">Saccharopolyspora shandongensis</name>
    <dbReference type="NCBI Taxonomy" id="418495"/>
    <lineage>
        <taxon>Bacteria</taxon>
        <taxon>Bacillati</taxon>
        <taxon>Actinomycetota</taxon>
        <taxon>Actinomycetes</taxon>
        <taxon>Pseudonocardiales</taxon>
        <taxon>Pseudonocardiaceae</taxon>
        <taxon>Saccharopolyspora</taxon>
    </lineage>
</organism>
<name>A0A1H3QSR3_9PSEU</name>
<dbReference type="Proteomes" id="UP000199529">
    <property type="component" value="Unassembled WGS sequence"/>
</dbReference>
<accession>A0A1H3QSR3</accession>
<keyword evidence="3" id="KW-1185">Reference proteome</keyword>
<evidence type="ECO:0000313" key="3">
    <source>
        <dbReference type="Proteomes" id="UP000199529"/>
    </source>
</evidence>
<dbReference type="InterPro" id="IPR007278">
    <property type="entry name" value="DUF397"/>
</dbReference>
<reference evidence="3" key="1">
    <citation type="submission" date="2016-10" db="EMBL/GenBank/DDBJ databases">
        <authorList>
            <person name="Varghese N."/>
            <person name="Submissions S."/>
        </authorList>
    </citation>
    <scope>NUCLEOTIDE SEQUENCE [LARGE SCALE GENOMIC DNA]</scope>
    <source>
        <strain evidence="3">CGMCC 4.3530</strain>
    </source>
</reference>
<feature type="domain" description="DUF397" evidence="1">
    <location>
        <begin position="9"/>
        <end position="60"/>
    </location>
</feature>
<dbReference type="STRING" id="418495.SAMN05216215_104960"/>
<gene>
    <name evidence="2" type="ORF">SAMN05216215_104960</name>
</gene>
<proteinExistence type="predicted"/>
<dbReference type="EMBL" id="FNOK01000049">
    <property type="protein sequence ID" value="SDZ16446.1"/>
    <property type="molecule type" value="Genomic_DNA"/>
</dbReference>
<dbReference type="Pfam" id="PF04149">
    <property type="entry name" value="DUF397"/>
    <property type="match status" value="1"/>
</dbReference>
<protein>
    <recommendedName>
        <fullName evidence="1">DUF397 domain-containing protein</fullName>
    </recommendedName>
</protein>